<dbReference type="Proteomes" id="UP000198287">
    <property type="component" value="Unassembled WGS sequence"/>
</dbReference>
<protein>
    <submittedName>
        <fullName evidence="1">Uncharacterized protein</fullName>
    </submittedName>
</protein>
<name>A0A226DIT5_FOLCA</name>
<accession>A0A226DIT5</accession>
<sequence length="437" mass="50313">MTTERGEGVTEEVSDEVQIVNATAEQIVVSNSLLVKLILDNLTVKDLKRVASTSFTFYSEAVKLLDKKSKIDLWSENYQSYFESFKKGGRIPNRSIVGMSIGTPKDYLSSIPSTPKRCPNIGFEIIRRIGGDKVRFLDIHVETTKPFFAKMRKLLSLAVNLDELEIYFKNVYHCDTNFVAALPFDDTFQLPNLKLSFSMDEMDNDGQERIRIFLNRLISASQNLETFDGNGVTQGVQSLTAKLFLEELAKIPGRMEKMNELSFRPSSSFEYGTQVFNRLHRNFVGLHIISLSVTRVNVEEVEEILENFKKSSALTKLQLFLGNDYWDDNDDDEEGKLKIPVMENLEKFDVWKNMEIDDVDVVIKPSAGVFKKLWRLEISVALIKEILLSDPNQHKGRFPSLTHICYDEMEEKLQDDMREEILNFFPNVSKFFPRIYK</sequence>
<evidence type="ECO:0000313" key="1">
    <source>
        <dbReference type="EMBL" id="OXA45099.1"/>
    </source>
</evidence>
<dbReference type="EMBL" id="LNIX01000018">
    <property type="protein sequence ID" value="OXA45099.1"/>
    <property type="molecule type" value="Genomic_DNA"/>
</dbReference>
<gene>
    <name evidence="1" type="ORF">Fcan01_20282</name>
</gene>
<evidence type="ECO:0000313" key="2">
    <source>
        <dbReference type="Proteomes" id="UP000198287"/>
    </source>
</evidence>
<comment type="caution">
    <text evidence="1">The sequence shown here is derived from an EMBL/GenBank/DDBJ whole genome shotgun (WGS) entry which is preliminary data.</text>
</comment>
<organism evidence="1 2">
    <name type="scientific">Folsomia candida</name>
    <name type="common">Springtail</name>
    <dbReference type="NCBI Taxonomy" id="158441"/>
    <lineage>
        <taxon>Eukaryota</taxon>
        <taxon>Metazoa</taxon>
        <taxon>Ecdysozoa</taxon>
        <taxon>Arthropoda</taxon>
        <taxon>Hexapoda</taxon>
        <taxon>Collembola</taxon>
        <taxon>Entomobryomorpha</taxon>
        <taxon>Isotomoidea</taxon>
        <taxon>Isotomidae</taxon>
        <taxon>Proisotominae</taxon>
        <taxon>Folsomia</taxon>
    </lineage>
</organism>
<dbReference type="SUPFAM" id="SSF52047">
    <property type="entry name" value="RNI-like"/>
    <property type="match status" value="1"/>
</dbReference>
<proteinExistence type="predicted"/>
<keyword evidence="2" id="KW-1185">Reference proteome</keyword>
<reference evidence="1 2" key="1">
    <citation type="submission" date="2015-12" db="EMBL/GenBank/DDBJ databases">
        <title>The genome of Folsomia candida.</title>
        <authorList>
            <person name="Faddeeva A."/>
            <person name="Derks M.F."/>
            <person name="Anvar Y."/>
            <person name="Smit S."/>
            <person name="Van Straalen N."/>
            <person name="Roelofs D."/>
        </authorList>
    </citation>
    <scope>NUCLEOTIDE SEQUENCE [LARGE SCALE GENOMIC DNA]</scope>
    <source>
        <strain evidence="1 2">VU population</strain>
        <tissue evidence="1">Whole body</tissue>
    </source>
</reference>
<dbReference type="AlphaFoldDB" id="A0A226DIT5"/>